<evidence type="ECO:0008006" key="2">
    <source>
        <dbReference type="Google" id="ProtNLM"/>
    </source>
</evidence>
<name>A0A6C0JJ41_9ZZZZ</name>
<dbReference type="EMBL" id="MN740404">
    <property type="protein sequence ID" value="QHU04770.1"/>
    <property type="molecule type" value="Genomic_DNA"/>
</dbReference>
<accession>A0A6C0JJ41</accession>
<sequence>MSFIVEDYGCKLCNFKSSRKSQFEKHILTAKHIRLANPIENISKTFQCQCGKTYKHGPSLYTHKRNCSKKDQNSKENNISNEVIIHLLKQNEEIKNILLEQKENESKSKSEELKTMIIELMKQNQNIMVLASKVGNNNNNVNSNNNFNLNFFLNETCKDAINMNEFIKNIEIQLKEVENVGNEGYVLGITDIILNRLKQLDVTKRPVHCTDLKRETLYIKDENAWNKDTNENEKMRNMITCVANKNYRSIPKWRAANPECQEPENDKYDLCITMMRNALGDLGDEQTKLDNKIIKNIAKQVIVDKNTTTVVT</sequence>
<evidence type="ECO:0000313" key="1">
    <source>
        <dbReference type="EMBL" id="QHU04770.1"/>
    </source>
</evidence>
<protein>
    <recommendedName>
        <fullName evidence="2">C2H2-type domain-containing protein</fullName>
    </recommendedName>
</protein>
<dbReference type="AlphaFoldDB" id="A0A6C0JJ41"/>
<reference evidence="1" key="1">
    <citation type="journal article" date="2020" name="Nature">
        <title>Giant virus diversity and host interactions through global metagenomics.</title>
        <authorList>
            <person name="Schulz F."/>
            <person name="Roux S."/>
            <person name="Paez-Espino D."/>
            <person name="Jungbluth S."/>
            <person name="Walsh D.A."/>
            <person name="Denef V.J."/>
            <person name="McMahon K.D."/>
            <person name="Konstantinidis K.T."/>
            <person name="Eloe-Fadrosh E.A."/>
            <person name="Kyrpides N.C."/>
            <person name="Woyke T."/>
        </authorList>
    </citation>
    <scope>NUCLEOTIDE SEQUENCE</scope>
    <source>
        <strain evidence="1">GVMAG-M-3300027708-5</strain>
    </source>
</reference>
<dbReference type="Gene3D" id="3.30.160.60">
    <property type="entry name" value="Classic Zinc Finger"/>
    <property type="match status" value="1"/>
</dbReference>
<proteinExistence type="predicted"/>
<organism evidence="1">
    <name type="scientific">viral metagenome</name>
    <dbReference type="NCBI Taxonomy" id="1070528"/>
    <lineage>
        <taxon>unclassified sequences</taxon>
        <taxon>metagenomes</taxon>
        <taxon>organismal metagenomes</taxon>
    </lineage>
</organism>